<evidence type="ECO:0000256" key="1">
    <source>
        <dbReference type="SAM" id="MobiDB-lite"/>
    </source>
</evidence>
<dbReference type="SUPFAM" id="SSF54695">
    <property type="entry name" value="POZ domain"/>
    <property type="match status" value="1"/>
</dbReference>
<feature type="domain" description="BTB" evidence="2">
    <location>
        <begin position="52"/>
        <end position="114"/>
    </location>
</feature>
<keyword evidence="4" id="KW-1185">Reference proteome</keyword>
<feature type="region of interest" description="Disordered" evidence="1">
    <location>
        <begin position="1"/>
        <end position="36"/>
    </location>
</feature>
<dbReference type="OrthoDB" id="3036049at2759"/>
<dbReference type="SMART" id="SM00225">
    <property type="entry name" value="BTB"/>
    <property type="match status" value="1"/>
</dbReference>
<evidence type="ECO:0000313" key="4">
    <source>
        <dbReference type="Proteomes" id="UP000313359"/>
    </source>
</evidence>
<evidence type="ECO:0000313" key="3">
    <source>
        <dbReference type="EMBL" id="RPD58554.1"/>
    </source>
</evidence>
<dbReference type="InterPro" id="IPR011333">
    <property type="entry name" value="SKP1/BTB/POZ_sf"/>
</dbReference>
<organism evidence="3 4">
    <name type="scientific">Lentinus tigrinus ALCF2SS1-6</name>
    <dbReference type="NCBI Taxonomy" id="1328759"/>
    <lineage>
        <taxon>Eukaryota</taxon>
        <taxon>Fungi</taxon>
        <taxon>Dikarya</taxon>
        <taxon>Basidiomycota</taxon>
        <taxon>Agaricomycotina</taxon>
        <taxon>Agaricomycetes</taxon>
        <taxon>Polyporales</taxon>
        <taxon>Polyporaceae</taxon>
        <taxon>Lentinus</taxon>
    </lineage>
</organism>
<accession>A0A5C2S693</accession>
<sequence length="341" mass="38484">MSQSTRNEARLEGLPDDQTLNSDPRINIAKDGKNEGAIEEHKQDEEFWYEDGNIVLVVGDVKFRVFRGILADHSPVFREMFSLPQPPVEATCPCPVIHLIDSPKEMRHILRVCFPKTGTYRYLPQDPTYDEISSLVRLGHKYQMSQLVDSSIDYLRKYYPSDFDAWNELGRSRHPPNFRRADAIGVVNLARLIGCMDLLLPALLVCCTSRIDVFGGAPGAKDEQLAPDDIRLCYHARTKLSSAAVTALLRICHPIVADTCTRGPSCHIALVGLLCEQHNHIDGVCSSYSLSSFAPLYKDFRAKLCRSCYAMLEKRDMLERREVWKKLPELLGVAVEGWSTS</sequence>
<gene>
    <name evidence="3" type="ORF">L227DRAFT_654636</name>
</gene>
<dbReference type="Pfam" id="PF00651">
    <property type="entry name" value="BTB"/>
    <property type="match status" value="1"/>
</dbReference>
<protein>
    <recommendedName>
        <fullName evidence="2">BTB domain-containing protein</fullName>
    </recommendedName>
</protein>
<dbReference type="Gene3D" id="3.30.710.10">
    <property type="entry name" value="Potassium Channel Kv1.1, Chain A"/>
    <property type="match status" value="1"/>
</dbReference>
<proteinExistence type="predicted"/>
<name>A0A5C2S693_9APHY</name>
<dbReference type="EMBL" id="ML122274">
    <property type="protein sequence ID" value="RPD58554.1"/>
    <property type="molecule type" value="Genomic_DNA"/>
</dbReference>
<evidence type="ECO:0000259" key="2">
    <source>
        <dbReference type="PROSITE" id="PS50097"/>
    </source>
</evidence>
<dbReference type="InterPro" id="IPR000210">
    <property type="entry name" value="BTB/POZ_dom"/>
</dbReference>
<dbReference type="PROSITE" id="PS50097">
    <property type="entry name" value="BTB"/>
    <property type="match status" value="1"/>
</dbReference>
<reference evidence="3" key="1">
    <citation type="journal article" date="2018" name="Genome Biol. Evol.">
        <title>Genomics and development of Lentinus tigrinus, a white-rot wood-decaying mushroom with dimorphic fruiting bodies.</title>
        <authorList>
            <person name="Wu B."/>
            <person name="Xu Z."/>
            <person name="Knudson A."/>
            <person name="Carlson A."/>
            <person name="Chen N."/>
            <person name="Kovaka S."/>
            <person name="LaButti K."/>
            <person name="Lipzen A."/>
            <person name="Pennachio C."/>
            <person name="Riley R."/>
            <person name="Schakwitz W."/>
            <person name="Umezawa K."/>
            <person name="Ohm R.A."/>
            <person name="Grigoriev I.V."/>
            <person name="Nagy L.G."/>
            <person name="Gibbons J."/>
            <person name="Hibbett D."/>
        </authorList>
    </citation>
    <scope>NUCLEOTIDE SEQUENCE [LARGE SCALE GENOMIC DNA]</scope>
    <source>
        <strain evidence="3">ALCF2SS1-6</strain>
    </source>
</reference>
<dbReference type="CDD" id="cd18186">
    <property type="entry name" value="BTB_POZ_ZBTB_KLHL-like"/>
    <property type="match status" value="1"/>
</dbReference>
<dbReference type="AlphaFoldDB" id="A0A5C2S693"/>
<dbReference type="STRING" id="1328759.A0A5C2S693"/>
<dbReference type="Proteomes" id="UP000313359">
    <property type="component" value="Unassembled WGS sequence"/>
</dbReference>